<dbReference type="GO" id="GO:0016301">
    <property type="term" value="F:kinase activity"/>
    <property type="evidence" value="ECO:0007669"/>
    <property type="project" value="UniProtKB-KW"/>
</dbReference>
<comment type="function">
    <text evidence="9">Catalyzes the conversion of 7,8-dihydroneopterin to 6-hydroxymethyl-7,8-dihydropterin.</text>
</comment>
<dbReference type="GO" id="GO:0003848">
    <property type="term" value="F:2-amino-4-hydroxy-6-hydroxymethyldihydropteridine diphosphokinase activity"/>
    <property type="evidence" value="ECO:0007669"/>
    <property type="project" value="UniProtKB-EC"/>
</dbReference>
<evidence type="ECO:0000256" key="1">
    <source>
        <dbReference type="ARBA" id="ARBA00000198"/>
    </source>
</evidence>
<dbReference type="InterPro" id="IPR043133">
    <property type="entry name" value="GTP-CH-I_C/QueF"/>
</dbReference>
<reference evidence="11 12" key="1">
    <citation type="submission" date="2016-10" db="EMBL/GenBank/DDBJ databases">
        <authorList>
            <person name="de Groot N.N."/>
        </authorList>
    </citation>
    <scope>NUCLEOTIDE SEQUENCE [LARGE SCALE GENOMIC DNA]</scope>
    <source>
        <strain evidence="11 12">DSM 15695</strain>
    </source>
</reference>
<keyword evidence="9" id="KW-0456">Lyase</keyword>
<comment type="catalytic activity">
    <reaction evidence="9">
        <text>7,8-dihydroneopterin = 6-hydroxymethyl-7,8-dihydropterin + glycolaldehyde</text>
        <dbReference type="Rhea" id="RHEA:10540"/>
        <dbReference type="ChEBI" id="CHEBI:17001"/>
        <dbReference type="ChEBI" id="CHEBI:17071"/>
        <dbReference type="ChEBI" id="CHEBI:44841"/>
        <dbReference type="EC" id="4.1.2.25"/>
    </reaction>
</comment>
<dbReference type="InterPro" id="IPR006157">
    <property type="entry name" value="FolB_dom"/>
</dbReference>
<dbReference type="EC" id="4.1.2.25" evidence="9"/>
<evidence type="ECO:0000256" key="5">
    <source>
        <dbReference type="ARBA" id="ARBA00022741"/>
    </source>
</evidence>
<keyword evidence="6 11" id="KW-0418">Kinase</keyword>
<evidence type="ECO:0000313" key="11">
    <source>
        <dbReference type="EMBL" id="SEQ10153.1"/>
    </source>
</evidence>
<dbReference type="PROSITE" id="PS00794">
    <property type="entry name" value="HPPK"/>
    <property type="match status" value="1"/>
</dbReference>
<dbReference type="InterPro" id="IPR006156">
    <property type="entry name" value="Dihydroneopterin_aldolase"/>
</dbReference>
<dbReference type="PANTHER" id="PTHR43071">
    <property type="entry name" value="2-AMINO-4-HYDROXY-6-HYDROXYMETHYLDIHYDROPTERIDINE PYROPHOSPHOKINASE"/>
    <property type="match status" value="1"/>
</dbReference>
<keyword evidence="8 9" id="KW-0289">Folate biosynthesis</keyword>
<keyword evidence="4" id="KW-0808">Transferase</keyword>
<dbReference type="InterPro" id="IPR035907">
    <property type="entry name" value="Hppk_sf"/>
</dbReference>
<dbReference type="SUPFAM" id="SSF55083">
    <property type="entry name" value="6-hydroxymethyl-7,8-dihydropterin pyrophosphokinase, HPPK"/>
    <property type="match status" value="1"/>
</dbReference>
<feature type="domain" description="7,8-dihydro-6-hydroxymethylpterin-pyrophosphokinase" evidence="10">
    <location>
        <begin position="205"/>
        <end position="216"/>
    </location>
</feature>
<comment type="similarity">
    <text evidence="9">Belongs to the DHNA family.</text>
</comment>
<dbReference type="EMBL" id="FOEN01000005">
    <property type="protein sequence ID" value="SEQ10153.1"/>
    <property type="molecule type" value="Genomic_DNA"/>
</dbReference>
<dbReference type="GO" id="GO:0046654">
    <property type="term" value="P:tetrahydrofolate biosynthetic process"/>
    <property type="evidence" value="ECO:0007669"/>
    <property type="project" value="UniProtKB-UniRule"/>
</dbReference>
<dbReference type="SUPFAM" id="SSF55620">
    <property type="entry name" value="Tetrahydrobiopterin biosynthesis enzymes-like"/>
    <property type="match status" value="1"/>
</dbReference>
<dbReference type="GO" id="GO:0005524">
    <property type="term" value="F:ATP binding"/>
    <property type="evidence" value="ECO:0007669"/>
    <property type="project" value="UniProtKB-KW"/>
</dbReference>
<evidence type="ECO:0000256" key="2">
    <source>
        <dbReference type="ARBA" id="ARBA00005051"/>
    </source>
</evidence>
<dbReference type="STRING" id="89093.SAMN04488558_10572"/>
<dbReference type="SMART" id="SM00905">
    <property type="entry name" value="FolB"/>
    <property type="match status" value="1"/>
</dbReference>
<comment type="similarity">
    <text evidence="3">In the N-terminal section; belongs to the DHNA family.</text>
</comment>
<dbReference type="Gene3D" id="3.30.1130.10">
    <property type="match status" value="1"/>
</dbReference>
<name>A0A1H9DBE5_9LACT</name>
<gene>
    <name evidence="11" type="ORF">SAMN04488558_10572</name>
</gene>
<keyword evidence="12" id="KW-1185">Reference proteome</keyword>
<dbReference type="NCBIfam" id="TIGR01498">
    <property type="entry name" value="folK"/>
    <property type="match status" value="1"/>
</dbReference>
<organism evidence="11 12">
    <name type="scientific">Ignavigranum ruoffiae</name>
    <dbReference type="NCBI Taxonomy" id="89093"/>
    <lineage>
        <taxon>Bacteria</taxon>
        <taxon>Bacillati</taxon>
        <taxon>Bacillota</taxon>
        <taxon>Bacilli</taxon>
        <taxon>Lactobacillales</taxon>
        <taxon>Aerococcaceae</taxon>
        <taxon>Ignavigranum</taxon>
    </lineage>
</organism>
<dbReference type="PANTHER" id="PTHR43071:SF1">
    <property type="entry name" value="2-AMINO-4-HYDROXY-6-HYDROXYMETHYLDIHYDROPTERIDINE PYROPHOSPHOKINASE"/>
    <property type="match status" value="1"/>
</dbReference>
<dbReference type="Gene3D" id="3.30.70.560">
    <property type="entry name" value="7,8-Dihydro-6-hydroxymethylpterin-pyrophosphokinase HPPK"/>
    <property type="match status" value="1"/>
</dbReference>
<dbReference type="GO" id="GO:0004150">
    <property type="term" value="F:dihydroneopterin aldolase activity"/>
    <property type="evidence" value="ECO:0007669"/>
    <property type="project" value="UniProtKB-UniRule"/>
</dbReference>
<dbReference type="Pfam" id="PF02152">
    <property type="entry name" value="FolB"/>
    <property type="match status" value="1"/>
</dbReference>
<keyword evidence="7" id="KW-0067">ATP-binding</keyword>
<dbReference type="EC" id="2.7.6.3" evidence="9"/>
<evidence type="ECO:0000256" key="9">
    <source>
        <dbReference type="RuleBase" id="RU362079"/>
    </source>
</evidence>
<proteinExistence type="inferred from homology"/>
<evidence type="ECO:0000256" key="7">
    <source>
        <dbReference type="ARBA" id="ARBA00022840"/>
    </source>
</evidence>
<keyword evidence="5" id="KW-0547">Nucleotide-binding</keyword>
<protein>
    <recommendedName>
        <fullName evidence="9">Bifunctional folate synthesis protein</fullName>
    </recommendedName>
    <domain>
        <recommendedName>
            <fullName evidence="9">Dihydroneopterin aldolase</fullName>
            <shortName evidence="9">DHNA</shortName>
            <ecNumber evidence="9">4.1.2.25</ecNumber>
        </recommendedName>
        <alternativeName>
            <fullName evidence="9">7,8-dihydroneopterin aldolase</fullName>
        </alternativeName>
    </domain>
    <domain>
        <recommendedName>
            <fullName evidence="9">2-amino-4-hydroxy-6-hydroxymethyldihydropteridine pyrophosphokinase</fullName>
            <ecNumber evidence="9">2.7.6.3</ecNumber>
        </recommendedName>
        <alternativeName>
            <fullName evidence="9">6-hydroxymethyl-7,8-dihydropterin pyrophosphokinase</fullName>
            <shortName evidence="9">PPPK</shortName>
        </alternativeName>
        <alternativeName>
            <fullName evidence="9">7,8-dihydro-6-hydroxymethylpterin pyrophosphokinase</fullName>
            <shortName evidence="9">HPPK</shortName>
        </alternativeName>
    </domain>
</protein>
<comment type="catalytic activity">
    <reaction evidence="1">
        <text>6-hydroxymethyl-7,8-dihydropterin + ATP = (7,8-dihydropterin-6-yl)methyl diphosphate + AMP + H(+)</text>
        <dbReference type="Rhea" id="RHEA:11412"/>
        <dbReference type="ChEBI" id="CHEBI:15378"/>
        <dbReference type="ChEBI" id="CHEBI:30616"/>
        <dbReference type="ChEBI" id="CHEBI:44841"/>
        <dbReference type="ChEBI" id="CHEBI:72950"/>
        <dbReference type="ChEBI" id="CHEBI:456215"/>
        <dbReference type="EC" id="2.7.6.3"/>
    </reaction>
</comment>
<dbReference type="CDD" id="cd00483">
    <property type="entry name" value="HPPK"/>
    <property type="match status" value="1"/>
</dbReference>
<evidence type="ECO:0000256" key="3">
    <source>
        <dbReference type="ARBA" id="ARBA00009640"/>
    </source>
</evidence>
<dbReference type="UniPathway" id="UPA00077">
    <property type="reaction ID" value="UER00154"/>
</dbReference>
<evidence type="ECO:0000256" key="8">
    <source>
        <dbReference type="ARBA" id="ARBA00022909"/>
    </source>
</evidence>
<dbReference type="NCBIfam" id="TIGR00525">
    <property type="entry name" value="folB"/>
    <property type="match status" value="1"/>
</dbReference>
<evidence type="ECO:0000259" key="10">
    <source>
        <dbReference type="PROSITE" id="PS00794"/>
    </source>
</evidence>
<dbReference type="OrthoDB" id="9808041at2"/>
<dbReference type="Proteomes" id="UP000198833">
    <property type="component" value="Unassembled WGS sequence"/>
</dbReference>
<dbReference type="GO" id="GO:0046656">
    <property type="term" value="P:folic acid biosynthetic process"/>
    <property type="evidence" value="ECO:0007669"/>
    <property type="project" value="UniProtKB-UniRule"/>
</dbReference>
<dbReference type="Pfam" id="PF01288">
    <property type="entry name" value="HPPK"/>
    <property type="match status" value="1"/>
</dbReference>
<dbReference type="InterPro" id="IPR000550">
    <property type="entry name" value="Hppk"/>
</dbReference>
<dbReference type="CDD" id="cd00534">
    <property type="entry name" value="DHNA_DHNTPE"/>
    <property type="match status" value="1"/>
</dbReference>
<dbReference type="AlphaFoldDB" id="A0A1H9DBE5"/>
<evidence type="ECO:0000256" key="6">
    <source>
        <dbReference type="ARBA" id="ARBA00022777"/>
    </source>
</evidence>
<evidence type="ECO:0000313" key="12">
    <source>
        <dbReference type="Proteomes" id="UP000198833"/>
    </source>
</evidence>
<dbReference type="NCBIfam" id="TIGR00526">
    <property type="entry name" value="folB_dom"/>
    <property type="match status" value="1"/>
</dbReference>
<sequence length="272" mass="31477">MDQLIIKDLEVYAYHGLFQSEKDLGQKFYLTLALSYDMSQAAIQEDLDQSIDYGKLCQQLTQWMQETSYDFIETVAYRLCQKILDLYPLVSAVELELAKPSAPVPLPLNTCAVRVKRQRHRAFIALGSNQGDRQAYLDQALRAMADHGLKIIQASSQIKTPAWGKTDQPDFLNQVVEVETTETADYLLTILQSIETESGRIRTEHWGPRTLDLDLLFYDQEQIYTNRLIVPHPYIQERLFVLEPLNEIAPHWLHPVLKQSVKQLYHQLKENE</sequence>
<accession>A0A1H9DBE5</accession>
<evidence type="ECO:0000256" key="4">
    <source>
        <dbReference type="ARBA" id="ARBA00022679"/>
    </source>
</evidence>
<comment type="pathway">
    <text evidence="9">Cofactor biosynthesis; tetrahydrofolate biosynthesis; 2-amino-4-hydroxy-6-hydroxymethyl-7,8-dihydropteridine diphosphate from 7,8-dihydroneopterin triphosphate: step 3/4.</text>
</comment>
<comment type="pathway">
    <text evidence="2">Cofactor biosynthesis; tetrahydrofolate biosynthesis; 2-amino-4-hydroxy-6-hydroxymethyl-7,8-dihydropteridine diphosphate from 7,8-dihydroneopterin triphosphate: step 4/4.</text>
</comment>
<dbReference type="RefSeq" id="WP_092571560.1">
    <property type="nucleotide sequence ID" value="NZ_CALUDV010000001.1"/>
</dbReference>